<name>R4KTI9_9FIRM</name>
<reference evidence="1 2" key="1">
    <citation type="submission" date="2012-01" db="EMBL/GenBank/DDBJ databases">
        <title>Complete sequence of Desulfotomaculum gibsoniae DSM 7213.</title>
        <authorList>
            <consortium name="US DOE Joint Genome Institute"/>
            <person name="Lucas S."/>
            <person name="Han J."/>
            <person name="Lapidus A."/>
            <person name="Cheng J.-F."/>
            <person name="Goodwin L."/>
            <person name="Pitluck S."/>
            <person name="Peters L."/>
            <person name="Ovchinnikova G."/>
            <person name="Teshima H."/>
            <person name="Detter J.C."/>
            <person name="Han C."/>
            <person name="Tapia R."/>
            <person name="Land M."/>
            <person name="Hauser L."/>
            <person name="Kyrpides N."/>
            <person name="Ivanova N."/>
            <person name="Pagani I."/>
            <person name="Parshina S."/>
            <person name="Plugge C."/>
            <person name="Muyzer G."/>
            <person name="Kuever J."/>
            <person name="Ivanova A."/>
            <person name="Nazina T."/>
            <person name="Klenk H.-P."/>
            <person name="Brambilla E."/>
            <person name="Spring S."/>
            <person name="Stams A.F."/>
            <person name="Woyke T."/>
        </authorList>
    </citation>
    <scope>NUCLEOTIDE SEQUENCE [LARGE SCALE GENOMIC DNA]</scope>
    <source>
        <strain evidence="1 2">DSM 7213</strain>
    </source>
</reference>
<evidence type="ECO:0000313" key="2">
    <source>
        <dbReference type="Proteomes" id="UP000013520"/>
    </source>
</evidence>
<dbReference type="KEGG" id="dgi:Desgi_4696"/>
<keyword evidence="2" id="KW-1185">Reference proteome</keyword>
<dbReference type="STRING" id="767817.Desgi_4696"/>
<dbReference type="EMBL" id="CP003273">
    <property type="protein sequence ID" value="AGL03920.1"/>
    <property type="molecule type" value="Genomic_DNA"/>
</dbReference>
<organism evidence="1 2">
    <name type="scientific">Desulfoscipio gibsoniae DSM 7213</name>
    <dbReference type="NCBI Taxonomy" id="767817"/>
    <lineage>
        <taxon>Bacteria</taxon>
        <taxon>Bacillati</taxon>
        <taxon>Bacillota</taxon>
        <taxon>Clostridia</taxon>
        <taxon>Eubacteriales</taxon>
        <taxon>Desulfallaceae</taxon>
        <taxon>Desulfoscipio</taxon>
    </lineage>
</organism>
<dbReference type="Proteomes" id="UP000013520">
    <property type="component" value="Chromosome"/>
</dbReference>
<evidence type="ECO:0000313" key="1">
    <source>
        <dbReference type="EMBL" id="AGL03920.1"/>
    </source>
</evidence>
<gene>
    <name evidence="1" type="ORF">Desgi_4696</name>
</gene>
<accession>R4KTI9</accession>
<dbReference type="HOGENOM" id="CLU_3396168_0_0_9"/>
<sequence length="31" mass="3346">MVKFIAVLQDVLTIMLCILNIKKALESGAVA</sequence>
<protein>
    <submittedName>
        <fullName evidence="1">Uncharacterized protein</fullName>
    </submittedName>
</protein>
<proteinExistence type="predicted"/>
<dbReference type="AlphaFoldDB" id="R4KTI9"/>